<reference evidence="2 3" key="1">
    <citation type="journal article" date="2018" name="Mol. Plant">
        <title>The genome of Artemisia annua provides insight into the evolution of Asteraceae family and artemisinin biosynthesis.</title>
        <authorList>
            <person name="Shen Q."/>
            <person name="Zhang L."/>
            <person name="Liao Z."/>
            <person name="Wang S."/>
            <person name="Yan T."/>
            <person name="Shi P."/>
            <person name="Liu M."/>
            <person name="Fu X."/>
            <person name="Pan Q."/>
            <person name="Wang Y."/>
            <person name="Lv Z."/>
            <person name="Lu X."/>
            <person name="Zhang F."/>
            <person name="Jiang W."/>
            <person name="Ma Y."/>
            <person name="Chen M."/>
            <person name="Hao X."/>
            <person name="Li L."/>
            <person name="Tang Y."/>
            <person name="Lv G."/>
            <person name="Zhou Y."/>
            <person name="Sun X."/>
            <person name="Brodelius P.E."/>
            <person name="Rose J.K.C."/>
            <person name="Tang K."/>
        </authorList>
    </citation>
    <scope>NUCLEOTIDE SEQUENCE [LARGE SCALE GENOMIC DNA]</scope>
    <source>
        <strain evidence="3">cv. Huhao1</strain>
        <tissue evidence="2">Leaf</tissue>
    </source>
</reference>
<dbReference type="OrthoDB" id="1924677at2759"/>
<evidence type="ECO:0000313" key="3">
    <source>
        <dbReference type="Proteomes" id="UP000245207"/>
    </source>
</evidence>
<evidence type="ECO:0000313" key="2">
    <source>
        <dbReference type="EMBL" id="PWA77257.1"/>
    </source>
</evidence>
<dbReference type="Pfam" id="PF00646">
    <property type="entry name" value="F-box"/>
    <property type="match status" value="1"/>
</dbReference>
<dbReference type="InterPro" id="IPR036047">
    <property type="entry name" value="F-box-like_dom_sf"/>
</dbReference>
<dbReference type="AlphaFoldDB" id="A0A2U1NUX4"/>
<keyword evidence="3" id="KW-1185">Reference proteome</keyword>
<dbReference type="PROSITE" id="PS50181">
    <property type="entry name" value="FBOX"/>
    <property type="match status" value="1"/>
</dbReference>
<protein>
    <submittedName>
        <fullName evidence="2">F-box domain-containing protein</fullName>
    </submittedName>
</protein>
<dbReference type="InterPro" id="IPR017451">
    <property type="entry name" value="F-box-assoc_interact_dom"/>
</dbReference>
<sequence>MSGNIPFEIQTEIITKLPVHALLQFRTVSKAWKSFIYSSNFLIGFGVRPIMPCCLLIMYKQGFGESQCVCFDDNNVNSSPQVFPSLPTVICNTSLRFWNLVPIGTSHGLWCFSDSFKMAALWNPSIRKSVAIVIPCSSSQSETDKLVVGFGVNPATFDPTIIMISYPGHGHGSWNVSVFTLSSRYWKKLENEHLPRQSIRLKRSSQAVLGSFIYWVASERIFDSDGVASQKRYMIVSFDLVNHNFSVIDIPDRLSHNLSLKVRKPVQAALAYHEYLAEFYWKYKIPVPNENMLS</sequence>
<dbReference type="InterPro" id="IPR001810">
    <property type="entry name" value="F-box_dom"/>
</dbReference>
<dbReference type="PANTHER" id="PTHR31672:SF10">
    <property type="entry name" value="F-BOX DOMAIN-CONTAINING PROTEIN"/>
    <property type="match status" value="1"/>
</dbReference>
<dbReference type="STRING" id="35608.A0A2U1NUX4"/>
<dbReference type="NCBIfam" id="TIGR01640">
    <property type="entry name" value="F_box_assoc_1"/>
    <property type="match status" value="1"/>
</dbReference>
<feature type="domain" description="F-box" evidence="1">
    <location>
        <begin position="1"/>
        <end position="45"/>
    </location>
</feature>
<dbReference type="SUPFAM" id="SSF81383">
    <property type="entry name" value="F-box domain"/>
    <property type="match status" value="1"/>
</dbReference>
<dbReference type="Pfam" id="PF08268">
    <property type="entry name" value="FBA_3"/>
    <property type="match status" value="1"/>
</dbReference>
<organism evidence="2 3">
    <name type="scientific">Artemisia annua</name>
    <name type="common">Sweet wormwood</name>
    <dbReference type="NCBI Taxonomy" id="35608"/>
    <lineage>
        <taxon>Eukaryota</taxon>
        <taxon>Viridiplantae</taxon>
        <taxon>Streptophyta</taxon>
        <taxon>Embryophyta</taxon>
        <taxon>Tracheophyta</taxon>
        <taxon>Spermatophyta</taxon>
        <taxon>Magnoliopsida</taxon>
        <taxon>eudicotyledons</taxon>
        <taxon>Gunneridae</taxon>
        <taxon>Pentapetalae</taxon>
        <taxon>asterids</taxon>
        <taxon>campanulids</taxon>
        <taxon>Asterales</taxon>
        <taxon>Asteraceae</taxon>
        <taxon>Asteroideae</taxon>
        <taxon>Anthemideae</taxon>
        <taxon>Artemisiinae</taxon>
        <taxon>Artemisia</taxon>
    </lineage>
</organism>
<dbReference type="PANTHER" id="PTHR31672">
    <property type="entry name" value="BNACNNG10540D PROTEIN"/>
    <property type="match status" value="1"/>
</dbReference>
<comment type="caution">
    <text evidence="2">The sequence shown here is derived from an EMBL/GenBank/DDBJ whole genome shotgun (WGS) entry which is preliminary data.</text>
</comment>
<dbReference type="EMBL" id="PKPP01002152">
    <property type="protein sequence ID" value="PWA77257.1"/>
    <property type="molecule type" value="Genomic_DNA"/>
</dbReference>
<dbReference type="Proteomes" id="UP000245207">
    <property type="component" value="Unassembled WGS sequence"/>
</dbReference>
<proteinExistence type="predicted"/>
<dbReference type="InterPro" id="IPR013187">
    <property type="entry name" value="F-box-assoc_dom_typ3"/>
</dbReference>
<evidence type="ECO:0000259" key="1">
    <source>
        <dbReference type="PROSITE" id="PS50181"/>
    </source>
</evidence>
<name>A0A2U1NUX4_ARTAN</name>
<gene>
    <name evidence="2" type="ORF">CTI12_AA226910</name>
</gene>
<dbReference type="InterPro" id="IPR050796">
    <property type="entry name" value="SCF_F-box_component"/>
</dbReference>
<accession>A0A2U1NUX4</accession>
<dbReference type="SMART" id="SM00256">
    <property type="entry name" value="FBOX"/>
    <property type="match status" value="1"/>
</dbReference>